<evidence type="ECO:0000256" key="1">
    <source>
        <dbReference type="SAM" id="Phobius"/>
    </source>
</evidence>
<protein>
    <submittedName>
        <fullName evidence="2">Uncharacterized protein</fullName>
    </submittedName>
</protein>
<accession>A0A8J3PPX9</accession>
<comment type="caution">
    <text evidence="2">The sequence shown here is derived from an EMBL/GenBank/DDBJ whole genome shotgun (WGS) entry which is preliminary data.</text>
</comment>
<evidence type="ECO:0000313" key="2">
    <source>
        <dbReference type="EMBL" id="GIG76383.1"/>
    </source>
</evidence>
<dbReference type="EMBL" id="BONU01000053">
    <property type="protein sequence ID" value="GIG76383.1"/>
    <property type="molecule type" value="Genomic_DNA"/>
</dbReference>
<keyword evidence="3" id="KW-1185">Reference proteome</keyword>
<feature type="transmembrane region" description="Helical" evidence="1">
    <location>
        <begin position="55"/>
        <end position="75"/>
    </location>
</feature>
<keyword evidence="1" id="KW-0472">Membrane</keyword>
<name>A0A8J3PPX9_9ACTN</name>
<dbReference type="AlphaFoldDB" id="A0A8J3PPX9"/>
<organism evidence="2 3">
    <name type="scientific">Planosporangium flavigriseum</name>
    <dbReference type="NCBI Taxonomy" id="373681"/>
    <lineage>
        <taxon>Bacteria</taxon>
        <taxon>Bacillati</taxon>
        <taxon>Actinomycetota</taxon>
        <taxon>Actinomycetes</taxon>
        <taxon>Micromonosporales</taxon>
        <taxon>Micromonosporaceae</taxon>
        <taxon>Planosporangium</taxon>
    </lineage>
</organism>
<reference evidence="2" key="1">
    <citation type="submission" date="2021-01" db="EMBL/GenBank/DDBJ databases">
        <title>Whole genome shotgun sequence of Planosporangium flavigriseum NBRC 105377.</title>
        <authorList>
            <person name="Komaki H."/>
            <person name="Tamura T."/>
        </authorList>
    </citation>
    <scope>NUCLEOTIDE SEQUENCE</scope>
    <source>
        <strain evidence="2">NBRC 105377</strain>
    </source>
</reference>
<keyword evidence="1" id="KW-1133">Transmembrane helix</keyword>
<evidence type="ECO:0000313" key="3">
    <source>
        <dbReference type="Proteomes" id="UP000653674"/>
    </source>
</evidence>
<sequence length="353" mass="39890">MVASPPVRAVRKLLAPFRQPRRSQTLTVLAGLAALSAFLLWQSAGIDHYRQNLALNVGADIIGAIVTIFVITPLISRAQEGRVREHPRLDYEWYTDQVHGATSCVKLLDTFSNLLDQPVTDRFFRAVTLAISRQAHIQILLLNPDSLAVLLRAQEVGDGPGSADFRREILRNLRTLHLFEQRLTEAQRRRFEVRLYSASAGVTMYRWDDKALVSFLSVGRLSGQGAQLEVTVSSPLGMFVEQRFEELWQQGAPMHEFMRLPVTLVEADGARRDFVTSFVVADGAQYIVDHGVVSHMARRRDGHLSAYCRADPDTRYELIVVDDNEDLCAQLSERFADKYDLPRATYVWLRPLG</sequence>
<proteinExistence type="predicted"/>
<dbReference type="Proteomes" id="UP000653674">
    <property type="component" value="Unassembled WGS sequence"/>
</dbReference>
<gene>
    <name evidence="2" type="ORF">Pfl04_47870</name>
</gene>
<keyword evidence="1" id="KW-0812">Transmembrane</keyword>
<dbReference type="RefSeq" id="WP_168077096.1">
    <property type="nucleotide sequence ID" value="NZ_BAAAQJ010000007.1"/>
</dbReference>